<organism evidence="1 2">
    <name type="scientific">Saguinus oedipus</name>
    <name type="common">Cotton-top tamarin</name>
    <name type="synonym">Oedipomidas oedipus</name>
    <dbReference type="NCBI Taxonomy" id="9490"/>
    <lineage>
        <taxon>Eukaryota</taxon>
        <taxon>Metazoa</taxon>
        <taxon>Chordata</taxon>
        <taxon>Craniata</taxon>
        <taxon>Vertebrata</taxon>
        <taxon>Euteleostomi</taxon>
        <taxon>Mammalia</taxon>
        <taxon>Eutheria</taxon>
        <taxon>Euarchontoglires</taxon>
        <taxon>Primates</taxon>
        <taxon>Haplorrhini</taxon>
        <taxon>Platyrrhini</taxon>
        <taxon>Cebidae</taxon>
        <taxon>Callitrichinae</taxon>
        <taxon>Saguinus</taxon>
    </lineage>
</organism>
<dbReference type="InterPro" id="IPR012340">
    <property type="entry name" value="NA-bd_OB-fold"/>
</dbReference>
<dbReference type="Gene3D" id="2.40.50.140">
    <property type="entry name" value="Nucleic acid-binding proteins"/>
    <property type="match status" value="1"/>
</dbReference>
<dbReference type="Proteomes" id="UP001266305">
    <property type="component" value="Unassembled WGS sequence"/>
</dbReference>
<name>A0ABQ9UGC4_SAGOE</name>
<proteinExistence type="predicted"/>
<dbReference type="GO" id="GO:0000502">
    <property type="term" value="C:proteasome complex"/>
    <property type="evidence" value="ECO:0007669"/>
    <property type="project" value="UniProtKB-KW"/>
</dbReference>
<gene>
    <name evidence="1" type="primary">PSMC1_6</name>
    <name evidence="1" type="ORF">P7K49_025173</name>
</gene>
<protein>
    <submittedName>
        <fullName evidence="1">26S proteasome regulatory subunit 4</fullName>
    </submittedName>
</protein>
<feature type="non-terminal residue" evidence="1">
    <location>
        <position position="1"/>
    </location>
</feature>
<dbReference type="EMBL" id="JASSZA010000012">
    <property type="protein sequence ID" value="KAK2096139.1"/>
    <property type="molecule type" value="Genomic_DNA"/>
</dbReference>
<keyword evidence="1" id="KW-0647">Proteasome</keyword>
<evidence type="ECO:0000313" key="2">
    <source>
        <dbReference type="Proteomes" id="UP001266305"/>
    </source>
</evidence>
<evidence type="ECO:0000313" key="1">
    <source>
        <dbReference type="EMBL" id="KAK2096139.1"/>
    </source>
</evidence>
<comment type="caution">
    <text evidence="1">The sequence shown here is derived from an EMBL/GenBank/DDBJ whole genome shotgun (WGS) entry which is preliminary data.</text>
</comment>
<accession>A0ABQ9UGC4</accession>
<reference evidence="1 2" key="1">
    <citation type="submission" date="2023-05" db="EMBL/GenBank/DDBJ databases">
        <title>B98-5 Cell Line De Novo Hybrid Assembly: An Optical Mapping Approach.</title>
        <authorList>
            <person name="Kananen K."/>
            <person name="Auerbach J.A."/>
            <person name="Kautto E."/>
            <person name="Blachly J.S."/>
        </authorList>
    </citation>
    <scope>NUCLEOTIDE SEQUENCE [LARGE SCALE GENOMIC DNA]</scope>
    <source>
        <strain evidence="1">B95-8</strain>
        <tissue evidence="1">Cell line</tissue>
    </source>
</reference>
<keyword evidence="2" id="KW-1185">Reference proteome</keyword>
<sequence length="53" mass="5832">KDLLEPGCSVLLSHKVHAMIWVLMDDTDPLVTIMKAEKTPPQKTCTGIGKLNN</sequence>